<dbReference type="PANTHER" id="PTHR42978:SF3">
    <property type="entry name" value="BLR3078 PROTEIN"/>
    <property type="match status" value="1"/>
</dbReference>
<organism evidence="6 7">
    <name type="scientific">Naumannella cuiyingiana</name>
    <dbReference type="NCBI Taxonomy" id="1347891"/>
    <lineage>
        <taxon>Bacteria</taxon>
        <taxon>Bacillati</taxon>
        <taxon>Actinomycetota</taxon>
        <taxon>Actinomycetes</taxon>
        <taxon>Propionibacteriales</taxon>
        <taxon>Propionibacteriaceae</taxon>
        <taxon>Naumannella</taxon>
    </lineage>
</organism>
<evidence type="ECO:0000259" key="5">
    <source>
        <dbReference type="SMART" id="SM00849"/>
    </source>
</evidence>
<dbReference type="InterPro" id="IPR001279">
    <property type="entry name" value="Metallo-B-lactamas"/>
</dbReference>
<dbReference type="RefSeq" id="WP_179445738.1">
    <property type="nucleotide sequence ID" value="NZ_JACBZS010000001.1"/>
</dbReference>
<dbReference type="InterPro" id="IPR051013">
    <property type="entry name" value="MBL_superfamily_lactonases"/>
</dbReference>
<reference evidence="6 7" key="1">
    <citation type="submission" date="2020-07" db="EMBL/GenBank/DDBJ databases">
        <title>Sequencing the genomes of 1000 actinobacteria strains.</title>
        <authorList>
            <person name="Klenk H.-P."/>
        </authorList>
    </citation>
    <scope>NUCLEOTIDE SEQUENCE [LARGE SCALE GENOMIC DNA]</scope>
    <source>
        <strain evidence="6 7">DSM 103164</strain>
    </source>
</reference>
<dbReference type="GO" id="GO:0016787">
    <property type="term" value="F:hydrolase activity"/>
    <property type="evidence" value="ECO:0007669"/>
    <property type="project" value="UniProtKB-KW"/>
</dbReference>
<name>A0A7Z0DAY8_9ACTN</name>
<accession>A0A7Z0DAY8</accession>
<keyword evidence="7" id="KW-1185">Reference proteome</keyword>
<evidence type="ECO:0000256" key="3">
    <source>
        <dbReference type="ARBA" id="ARBA00022801"/>
    </source>
</evidence>
<dbReference type="SUPFAM" id="SSF56281">
    <property type="entry name" value="Metallo-hydrolase/oxidoreductase"/>
    <property type="match status" value="1"/>
</dbReference>
<dbReference type="Proteomes" id="UP000527616">
    <property type="component" value="Unassembled WGS sequence"/>
</dbReference>
<keyword evidence="2" id="KW-0479">Metal-binding</keyword>
<evidence type="ECO:0000256" key="2">
    <source>
        <dbReference type="ARBA" id="ARBA00022723"/>
    </source>
</evidence>
<sequence>MKITSFNAGTLRVPGAEPFVSHCLLIADGDARVLIDTGLGHNDIAHRAELLASFHPAVAPALDPAEAIVDQLGRAGVPADAVTDVIITHADVDHVGGLADLPRARVHVTPALLAAITEPADPATAGRLFAHQWRHEVSWAAPAREVTSPLPGLIAHRPDLPGALRDRILLIDLPGHAPGHVGVLIELDPGAGPRWLLHAGDAYHARGQLTGGELVPLVGRLINEFAHDPELTRRTVGRLAELDGRDDVLIISAHDPADLRAARDLAG</sequence>
<comment type="caution">
    <text evidence="6">The sequence shown here is derived from an EMBL/GenBank/DDBJ whole genome shotgun (WGS) entry which is preliminary data.</text>
</comment>
<dbReference type="EMBL" id="JACBZS010000001">
    <property type="protein sequence ID" value="NYI71985.1"/>
    <property type="molecule type" value="Genomic_DNA"/>
</dbReference>
<dbReference type="GO" id="GO:0046872">
    <property type="term" value="F:metal ion binding"/>
    <property type="evidence" value="ECO:0007669"/>
    <property type="project" value="UniProtKB-KW"/>
</dbReference>
<evidence type="ECO:0000313" key="7">
    <source>
        <dbReference type="Proteomes" id="UP000527616"/>
    </source>
</evidence>
<feature type="domain" description="Metallo-beta-lactamase" evidence="5">
    <location>
        <begin position="20"/>
        <end position="254"/>
    </location>
</feature>
<dbReference type="SMART" id="SM00849">
    <property type="entry name" value="Lactamase_B"/>
    <property type="match status" value="1"/>
</dbReference>
<dbReference type="Gene3D" id="3.60.15.10">
    <property type="entry name" value="Ribonuclease Z/Hydroxyacylglutathione hydrolase-like"/>
    <property type="match status" value="1"/>
</dbReference>
<dbReference type="AlphaFoldDB" id="A0A7Z0DAY8"/>
<evidence type="ECO:0000256" key="1">
    <source>
        <dbReference type="ARBA" id="ARBA00007749"/>
    </source>
</evidence>
<comment type="similarity">
    <text evidence="1">Belongs to the metallo-beta-lactamase superfamily.</text>
</comment>
<proteinExistence type="inferred from homology"/>
<evidence type="ECO:0000256" key="4">
    <source>
        <dbReference type="ARBA" id="ARBA00022833"/>
    </source>
</evidence>
<keyword evidence="4" id="KW-0862">Zinc</keyword>
<dbReference type="PANTHER" id="PTHR42978">
    <property type="entry name" value="QUORUM-QUENCHING LACTONASE YTNP-RELATED-RELATED"/>
    <property type="match status" value="1"/>
</dbReference>
<dbReference type="Pfam" id="PF00753">
    <property type="entry name" value="Lactamase_B"/>
    <property type="match status" value="1"/>
</dbReference>
<protein>
    <submittedName>
        <fullName evidence="6">Glyoxylase-like metal-dependent hydrolase (Beta-lactamase superfamily II)</fullName>
    </submittedName>
</protein>
<evidence type="ECO:0000313" key="6">
    <source>
        <dbReference type="EMBL" id="NYI71985.1"/>
    </source>
</evidence>
<gene>
    <name evidence="6" type="ORF">GGQ54_002545</name>
</gene>
<dbReference type="InterPro" id="IPR036866">
    <property type="entry name" value="RibonucZ/Hydroxyglut_hydro"/>
</dbReference>
<keyword evidence="3 6" id="KW-0378">Hydrolase</keyword>